<accession>A0A0A0JXT2</accession>
<dbReference type="Pfam" id="PF12389">
    <property type="entry name" value="Peptidase_M73"/>
    <property type="match status" value="1"/>
</dbReference>
<dbReference type="RefSeq" id="WP_035933293.1">
    <property type="nucleotide sequence ID" value="NZ_AVPL01000006.1"/>
</dbReference>
<name>A0A0A0JXT2_9MICO</name>
<proteinExistence type="predicted"/>
<dbReference type="EMBL" id="AVPL01000006">
    <property type="protein sequence ID" value="KGN42280.1"/>
    <property type="molecule type" value="Genomic_DNA"/>
</dbReference>
<protein>
    <recommendedName>
        <fullName evidence="4">Camelysin</fullName>
    </recommendedName>
</protein>
<sequence>MSVSRTKKILVPLATLTVAGAIAVGSGATFTSTSGNTISAVTAGSLTQANSKANAAIFDLTNIKPGDTVIGAVTLTNTGTLPATFSLTETLSANAFGEKTTGGNYLKLVVTNATTNTQVYSGDFGGLVDGTATALGEFAPAAVNTYRFTVTLDASAPNSEQGKTANATYTWDSVQLDATVTDQS</sequence>
<organism evidence="2 3">
    <name type="scientific">Knoellia aerolata DSM 18566</name>
    <dbReference type="NCBI Taxonomy" id="1385519"/>
    <lineage>
        <taxon>Bacteria</taxon>
        <taxon>Bacillati</taxon>
        <taxon>Actinomycetota</taxon>
        <taxon>Actinomycetes</taxon>
        <taxon>Micrococcales</taxon>
        <taxon>Intrasporangiaceae</taxon>
        <taxon>Knoellia</taxon>
    </lineage>
</organism>
<dbReference type="OrthoDB" id="3784946at2"/>
<keyword evidence="1" id="KW-0732">Signal</keyword>
<evidence type="ECO:0000313" key="3">
    <source>
        <dbReference type="Proteomes" id="UP000030013"/>
    </source>
</evidence>
<dbReference type="STRING" id="1385519.N801_00490"/>
<dbReference type="AlphaFoldDB" id="A0A0A0JXT2"/>
<dbReference type="Proteomes" id="UP000030013">
    <property type="component" value="Unassembled WGS sequence"/>
</dbReference>
<evidence type="ECO:0008006" key="4">
    <source>
        <dbReference type="Google" id="ProtNLM"/>
    </source>
</evidence>
<comment type="caution">
    <text evidence="2">The sequence shown here is derived from an EMBL/GenBank/DDBJ whole genome shotgun (WGS) entry which is preliminary data.</text>
</comment>
<feature type="chain" id="PRO_5038640935" description="Camelysin" evidence="1">
    <location>
        <begin position="24"/>
        <end position="184"/>
    </location>
</feature>
<evidence type="ECO:0000256" key="1">
    <source>
        <dbReference type="SAM" id="SignalP"/>
    </source>
</evidence>
<dbReference type="InterPro" id="IPR022121">
    <property type="entry name" value="Peptidase_M73_camelysin"/>
</dbReference>
<dbReference type="eggNOG" id="ENOG5030W9I">
    <property type="taxonomic scope" value="Bacteria"/>
</dbReference>
<evidence type="ECO:0000313" key="2">
    <source>
        <dbReference type="EMBL" id="KGN42280.1"/>
    </source>
</evidence>
<keyword evidence="3" id="KW-1185">Reference proteome</keyword>
<gene>
    <name evidence="2" type="ORF">N801_00490</name>
</gene>
<feature type="signal peptide" evidence="1">
    <location>
        <begin position="1"/>
        <end position="23"/>
    </location>
</feature>
<reference evidence="2 3" key="1">
    <citation type="submission" date="2013-08" db="EMBL/GenBank/DDBJ databases">
        <title>The genome sequence of Knoellia aerolata.</title>
        <authorList>
            <person name="Zhu W."/>
            <person name="Wang G."/>
        </authorList>
    </citation>
    <scope>NUCLEOTIDE SEQUENCE [LARGE SCALE GENOMIC DNA]</scope>
    <source>
        <strain evidence="2 3">DSM 18566</strain>
    </source>
</reference>